<proteinExistence type="predicted"/>
<comment type="caution">
    <text evidence="1">The sequence shown here is derived from an EMBL/GenBank/DDBJ whole genome shotgun (WGS) entry which is preliminary data.</text>
</comment>
<dbReference type="AlphaFoldDB" id="A0AAD4KQR4"/>
<organism evidence="1 2">
    <name type="scientific">Talaromyces proteolyticus</name>
    <dbReference type="NCBI Taxonomy" id="1131652"/>
    <lineage>
        <taxon>Eukaryota</taxon>
        <taxon>Fungi</taxon>
        <taxon>Dikarya</taxon>
        <taxon>Ascomycota</taxon>
        <taxon>Pezizomycotina</taxon>
        <taxon>Eurotiomycetes</taxon>
        <taxon>Eurotiomycetidae</taxon>
        <taxon>Eurotiales</taxon>
        <taxon>Trichocomaceae</taxon>
        <taxon>Talaromyces</taxon>
        <taxon>Talaromyces sect. Bacilispori</taxon>
    </lineage>
</organism>
<accession>A0AAD4KQR4</accession>
<sequence>MRQVVDLGISTFKCARLGQCLLSNTTVTVAYQNDTTDAHGLSSKGLDLTTAWVIVERELTVNVRLETNCSLVNSLPVIVKQLVDTLENSLTRVYSYLRVSRRSHEWYTFADNITVQLSMVLNETFGRPRDKLRGRLPRQVRGCTLADPRPPPGIPTYALSSITIHLRSPLHYRPWDIFLTKIWLQDFPKNPLSENNNASYEESSPNGQLIILRPHEMPSNSFPFENTPSQHPQRDSAEFTDQKSVCRVFEENENSLFVKSWKFGSLLDYSIRSLIFGQAEQCLEKIDETRSAECLRISEIAPSILRPGYYDNIRHRAGLVPVIAKSITSMFHKVLSPRSTVKLTSIECRLNVQYGYTTSCANNNFRPMIRRTVWTALQSGVYMTKSVLKPSLTNPATISLADDNMLMEECGTGQGSDDVSLFSSEHMMSDVVDNQAENWNDCVMIPSPQAQGTLISFSEPEINKKWDGESLTSAWETQKSNYAPKYELSGEAEESICWTSQVPDTTSDIMLEHAISSGTSIDEGVTSSFRWDEDCLMDDAVSHSNLCSSLYTTSGDSLYMSTKSTPPTGIADILTSDLAHNPDEEIGDIGNILSI</sequence>
<gene>
    <name evidence="1" type="ORF">BGW36DRAFT_378249</name>
</gene>
<protein>
    <submittedName>
        <fullName evidence="1">Uncharacterized protein</fullName>
    </submittedName>
</protein>
<dbReference type="GeneID" id="70246373"/>
<evidence type="ECO:0000313" key="2">
    <source>
        <dbReference type="Proteomes" id="UP001201262"/>
    </source>
</evidence>
<keyword evidence="2" id="KW-1185">Reference proteome</keyword>
<reference evidence="1" key="1">
    <citation type="submission" date="2021-12" db="EMBL/GenBank/DDBJ databases">
        <title>Convergent genome expansion in fungi linked to evolution of root-endophyte symbiosis.</title>
        <authorList>
            <consortium name="DOE Joint Genome Institute"/>
            <person name="Ke Y.-H."/>
            <person name="Bonito G."/>
            <person name="Liao H.-L."/>
            <person name="Looney B."/>
            <person name="Rojas-Flechas A."/>
            <person name="Nash J."/>
            <person name="Hameed K."/>
            <person name="Schadt C."/>
            <person name="Martin F."/>
            <person name="Crous P.W."/>
            <person name="Miettinen O."/>
            <person name="Magnuson J.K."/>
            <person name="Labbe J."/>
            <person name="Jacobson D."/>
            <person name="Doktycz M.J."/>
            <person name="Veneault-Fourrey C."/>
            <person name="Kuo A."/>
            <person name="Mondo S."/>
            <person name="Calhoun S."/>
            <person name="Riley R."/>
            <person name="Ohm R."/>
            <person name="LaButti K."/>
            <person name="Andreopoulos B."/>
            <person name="Pangilinan J."/>
            <person name="Nolan M."/>
            <person name="Tritt A."/>
            <person name="Clum A."/>
            <person name="Lipzen A."/>
            <person name="Daum C."/>
            <person name="Barry K."/>
            <person name="Grigoriev I.V."/>
            <person name="Vilgalys R."/>
        </authorList>
    </citation>
    <scope>NUCLEOTIDE SEQUENCE</scope>
    <source>
        <strain evidence="1">PMI_201</strain>
    </source>
</reference>
<dbReference type="RefSeq" id="XP_046071927.1">
    <property type="nucleotide sequence ID" value="XM_046216086.1"/>
</dbReference>
<dbReference type="Proteomes" id="UP001201262">
    <property type="component" value="Unassembled WGS sequence"/>
</dbReference>
<name>A0AAD4KQR4_9EURO</name>
<evidence type="ECO:0000313" key="1">
    <source>
        <dbReference type="EMBL" id="KAH8697226.1"/>
    </source>
</evidence>
<dbReference type="EMBL" id="JAJTJA010000006">
    <property type="protein sequence ID" value="KAH8697226.1"/>
    <property type="molecule type" value="Genomic_DNA"/>
</dbReference>